<dbReference type="AlphaFoldDB" id="J3JHI1"/>
<proteinExistence type="predicted"/>
<feature type="transmembrane region" description="Helical" evidence="2">
    <location>
        <begin position="12"/>
        <end position="35"/>
    </location>
</feature>
<keyword evidence="2" id="KW-0472">Membrane</keyword>
<comment type="caution">
    <text evidence="3">The sequence shown here is derived from an EMBL/GenBank/DDBJ whole genome shotgun (WGS) entry which is preliminary data.</text>
</comment>
<evidence type="ECO:0000313" key="4">
    <source>
        <dbReference type="Proteomes" id="UP000007813"/>
    </source>
</evidence>
<feature type="region of interest" description="Disordered" evidence="1">
    <location>
        <begin position="85"/>
        <end position="127"/>
    </location>
</feature>
<evidence type="ECO:0000256" key="1">
    <source>
        <dbReference type="SAM" id="MobiDB-lite"/>
    </source>
</evidence>
<feature type="compositionally biased region" description="Basic and acidic residues" evidence="1">
    <location>
        <begin position="91"/>
        <end position="127"/>
    </location>
</feature>
<dbReference type="RefSeq" id="WP_009365386.1">
    <property type="nucleotide sequence ID" value="NZ_ALJD01000002.1"/>
</dbReference>
<gene>
    <name evidence="3" type="ORF">HSB1_00420</name>
</gene>
<keyword evidence="2" id="KW-0812">Transmembrane</keyword>
<organism evidence="3 4">
    <name type="scientific">Halogranum salarium B-1</name>
    <dbReference type="NCBI Taxonomy" id="1210908"/>
    <lineage>
        <taxon>Archaea</taxon>
        <taxon>Methanobacteriati</taxon>
        <taxon>Methanobacteriota</taxon>
        <taxon>Stenosarchaea group</taxon>
        <taxon>Halobacteria</taxon>
        <taxon>Halobacteriales</taxon>
        <taxon>Haloferacaceae</taxon>
    </lineage>
</organism>
<dbReference type="EMBL" id="ALJD01000002">
    <property type="protein sequence ID" value="EJN61001.1"/>
    <property type="molecule type" value="Genomic_DNA"/>
</dbReference>
<sequence>MTPLSDTLDSLTSVSAADLVGGLLVLWVLTLGSVLTSSVDPAAPPTWWGVAGLLLTLASVTVAAVLSRQLTDAGTRMETVWEVTSEQGVEGVEHAASDPHADDDDAWTRESAQTRRDESDTHSRHNR</sequence>
<accession>J3JHI1</accession>
<dbReference type="Proteomes" id="UP000007813">
    <property type="component" value="Unassembled WGS sequence"/>
</dbReference>
<evidence type="ECO:0000256" key="2">
    <source>
        <dbReference type="SAM" id="Phobius"/>
    </source>
</evidence>
<evidence type="ECO:0000313" key="3">
    <source>
        <dbReference type="EMBL" id="EJN61001.1"/>
    </source>
</evidence>
<keyword evidence="2" id="KW-1133">Transmembrane helix</keyword>
<name>J3JHI1_9EURY</name>
<feature type="transmembrane region" description="Helical" evidence="2">
    <location>
        <begin position="47"/>
        <end position="67"/>
    </location>
</feature>
<protein>
    <submittedName>
        <fullName evidence="3">Uncharacterized protein</fullName>
    </submittedName>
</protein>
<reference evidence="3 4" key="1">
    <citation type="journal article" date="2012" name="J. Bacteriol.">
        <title>Draft Genome Sequence of the Extremely Halophilic Archaeon Halogranum salarium B-1T.</title>
        <authorList>
            <person name="Kim K.K."/>
            <person name="Lee K.C."/>
            <person name="Lee J.S."/>
        </authorList>
    </citation>
    <scope>NUCLEOTIDE SEQUENCE [LARGE SCALE GENOMIC DNA]</scope>
    <source>
        <strain evidence="3 4">B-1</strain>
    </source>
</reference>